<dbReference type="EMBL" id="CP017686">
    <property type="protein sequence ID" value="AYQ55417.1"/>
    <property type="molecule type" value="Genomic_DNA"/>
</dbReference>
<name>A0A3G3IHT1_9ARCH</name>
<sequence>MKMNAGFDRGVLMKVDPRKIRTYLEEKDWRMTFSAPGSYDSYSMGDEEILVPANTDFATYAVNVRQILNTVSRVEGRSPEEVLADIENAETAAGASVEYTVRGVGDGMIPAAVMEWLIGTHRDMTAAVCDGTEAYNVLGDVMMRVDGSDIRFLHGPRTAKAVPGMFEAASKAASGDADGVPPGFADILTGLDFSDAGIVVEMRLGGKDASVVLDGEAFARIGEVSKKTMPQGGN</sequence>
<evidence type="ECO:0000313" key="2">
    <source>
        <dbReference type="Proteomes" id="UP000273278"/>
    </source>
</evidence>
<dbReference type="RefSeq" id="WP_015505184.1">
    <property type="nucleotide sequence ID" value="NZ_CP017686.1"/>
</dbReference>
<accession>A0A3G3IHT1</accession>
<gene>
    <name evidence="1" type="ORF">BKD89_06350</name>
</gene>
<protein>
    <submittedName>
        <fullName evidence="1">Uncharacterized protein</fullName>
    </submittedName>
</protein>
<evidence type="ECO:0000313" key="1">
    <source>
        <dbReference type="EMBL" id="AYQ55417.1"/>
    </source>
</evidence>
<organism evidence="1 2">
    <name type="scientific">Methanomethylophilus alvi</name>
    <dbReference type="NCBI Taxonomy" id="1291540"/>
    <lineage>
        <taxon>Archaea</taxon>
        <taxon>Methanobacteriati</taxon>
        <taxon>Thermoplasmatota</taxon>
        <taxon>Thermoplasmata</taxon>
        <taxon>Methanomassiliicoccales</taxon>
        <taxon>Methanomethylophilaceae</taxon>
        <taxon>Methanomethylophilus</taxon>
    </lineage>
</organism>
<dbReference type="Proteomes" id="UP000273278">
    <property type="component" value="Chromosome"/>
</dbReference>
<reference evidence="1 2" key="1">
    <citation type="submission" date="2016-10" db="EMBL/GenBank/DDBJ databases">
        <title>Complete genome of the TMA-utilizing, human hosted archaeon Methanomethylophilus alvus Gen. nov, sp. nov., strain Mx-05, derived from a pure culture.</title>
        <authorList>
            <person name="Brugere J.-F."/>
            <person name="Ben Hania W."/>
            <person name="Chaudhary P.P."/>
            <person name="Gaci N."/>
            <person name="Borrel G."/>
            <person name="Cao Van Tuat L."/>
            <person name="Fardeau M.-L."/>
            <person name="Harris H.M.B."/>
            <person name="O'Toole P.W."/>
            <person name="Ollivier B."/>
        </authorList>
    </citation>
    <scope>NUCLEOTIDE SEQUENCE [LARGE SCALE GENOMIC DNA]</scope>
    <source>
        <strain evidence="1 2">Mx-05</strain>
    </source>
</reference>
<dbReference type="AlphaFoldDB" id="A0A3G3IHT1"/>
<dbReference type="GeneID" id="41322067"/>
<proteinExistence type="predicted"/>